<evidence type="ECO:0000313" key="1">
    <source>
        <dbReference type="EMBL" id="MBL1073550.1"/>
    </source>
</evidence>
<name>A0ABS1LZA4_9NOCA</name>
<sequence length="373" mass="42341">MLTPQDELLCHQLPTTFDHVQQSDLRWTERVVLYGFDTTGSVSIMTGMARYPNRNVTDAYAMITVDGKQAHVIRMSREIGGRYDGLGSWQVGPYRYEVVEPLRKVRATLDDNEHGIRLQLDFDAEFPAYEQEPAFFRTRGRVREDARRYYQNGRVTGWVEVEGRRIDIDPDTWWFGRDHSWGTRHGGGGGSLAEGDGLQPSEIPDGVLYYMGIFEFDDELVHFAQRETADGQRWHFEGNVLPRIDSGAAIVPVVDATHELTFREDFRIVSGGSFTVRSADGQQREFTITPVSDFWPGIAGYDHYRGYASGLWKGPFWSDGFTADLTDTQDLKQAAMLSETFCRVESAGRVGYGLVEMVFLGRNERYGYQGYGA</sequence>
<accession>A0ABS1LZA4</accession>
<gene>
    <name evidence="1" type="ORF">JK358_04015</name>
</gene>
<proteinExistence type="predicted"/>
<comment type="caution">
    <text evidence="1">The sequence shown here is derived from an EMBL/GenBank/DDBJ whole genome shotgun (WGS) entry which is preliminary data.</text>
</comment>
<evidence type="ECO:0000313" key="2">
    <source>
        <dbReference type="Proteomes" id="UP000602198"/>
    </source>
</evidence>
<keyword evidence="2" id="KW-1185">Reference proteome</keyword>
<dbReference type="RefSeq" id="WP_201943562.1">
    <property type="nucleotide sequence ID" value="NZ_JAERRJ010000001.1"/>
</dbReference>
<reference evidence="1 2" key="1">
    <citation type="submission" date="2021-01" db="EMBL/GenBank/DDBJ databases">
        <title>WGS of actinomycetes isolated from Thailand.</title>
        <authorList>
            <person name="Thawai C."/>
        </authorList>
    </citation>
    <scope>NUCLEOTIDE SEQUENCE [LARGE SCALE GENOMIC DNA]</scope>
    <source>
        <strain evidence="1 2">LPG 2</strain>
    </source>
</reference>
<dbReference type="EMBL" id="JAERRJ010000001">
    <property type="protein sequence ID" value="MBL1073550.1"/>
    <property type="molecule type" value="Genomic_DNA"/>
</dbReference>
<organism evidence="1 2">
    <name type="scientific">Nocardia acididurans</name>
    <dbReference type="NCBI Taxonomy" id="2802282"/>
    <lineage>
        <taxon>Bacteria</taxon>
        <taxon>Bacillati</taxon>
        <taxon>Actinomycetota</taxon>
        <taxon>Actinomycetes</taxon>
        <taxon>Mycobacteriales</taxon>
        <taxon>Nocardiaceae</taxon>
        <taxon>Nocardia</taxon>
    </lineage>
</organism>
<evidence type="ECO:0008006" key="3">
    <source>
        <dbReference type="Google" id="ProtNLM"/>
    </source>
</evidence>
<protein>
    <recommendedName>
        <fullName evidence="3">DUF4185 domain-containing protein</fullName>
    </recommendedName>
</protein>
<dbReference type="Proteomes" id="UP000602198">
    <property type="component" value="Unassembled WGS sequence"/>
</dbReference>